<gene>
    <name evidence="1" type="ORF">B0J15DRAFT_594923</name>
</gene>
<sequence>MDGSYSVQCPPDQSVHPDIVAFLQSFYSVSDTPGETEKYVDMFTEDATFVLASKKAAGHAEITTLRQGMWEAVASRKHQLFQIFPFGKGSDEVMLYGTVALQLKNGGSAKIDWAARAELVRSAAGGNYRFKYYQVYLDTGAAAAYKK</sequence>
<dbReference type="PANTHER" id="PTHR39401">
    <property type="entry name" value="SNOAL-LIKE DOMAIN-CONTAINING PROTEIN"/>
    <property type="match status" value="1"/>
</dbReference>
<dbReference type="EMBL" id="JAGTJS010000009">
    <property type="protein sequence ID" value="KAH7258766.1"/>
    <property type="molecule type" value="Genomic_DNA"/>
</dbReference>
<evidence type="ECO:0000313" key="2">
    <source>
        <dbReference type="Proteomes" id="UP000736672"/>
    </source>
</evidence>
<dbReference type="InterPro" id="IPR032710">
    <property type="entry name" value="NTF2-like_dom_sf"/>
</dbReference>
<evidence type="ECO:0008006" key="3">
    <source>
        <dbReference type="Google" id="ProtNLM"/>
    </source>
</evidence>
<keyword evidence="2" id="KW-1185">Reference proteome</keyword>
<dbReference type="OrthoDB" id="3468019at2759"/>
<evidence type="ECO:0000313" key="1">
    <source>
        <dbReference type="EMBL" id="KAH7258766.1"/>
    </source>
</evidence>
<protein>
    <recommendedName>
        <fullName evidence="3">Fungal specific transcription factor</fullName>
    </recommendedName>
</protein>
<reference evidence="1" key="1">
    <citation type="journal article" date="2021" name="Nat. Commun.">
        <title>Genetic determinants of endophytism in the Arabidopsis root mycobiome.</title>
        <authorList>
            <person name="Mesny F."/>
            <person name="Miyauchi S."/>
            <person name="Thiergart T."/>
            <person name="Pickel B."/>
            <person name="Atanasova L."/>
            <person name="Karlsson M."/>
            <person name="Huettel B."/>
            <person name="Barry K.W."/>
            <person name="Haridas S."/>
            <person name="Chen C."/>
            <person name="Bauer D."/>
            <person name="Andreopoulos W."/>
            <person name="Pangilinan J."/>
            <person name="LaButti K."/>
            <person name="Riley R."/>
            <person name="Lipzen A."/>
            <person name="Clum A."/>
            <person name="Drula E."/>
            <person name="Henrissat B."/>
            <person name="Kohler A."/>
            <person name="Grigoriev I.V."/>
            <person name="Martin F.M."/>
            <person name="Hacquard S."/>
        </authorList>
    </citation>
    <scope>NUCLEOTIDE SEQUENCE</scope>
    <source>
        <strain evidence="1">FSSC 5 MPI-SDFR-AT-0091</strain>
    </source>
</reference>
<accession>A0A9P9HJW8</accession>
<dbReference type="AlphaFoldDB" id="A0A9P9HJW8"/>
<dbReference type="Proteomes" id="UP000736672">
    <property type="component" value="Unassembled WGS sequence"/>
</dbReference>
<organism evidence="1 2">
    <name type="scientific">Fusarium solani</name>
    <name type="common">Filamentous fungus</name>
    <dbReference type="NCBI Taxonomy" id="169388"/>
    <lineage>
        <taxon>Eukaryota</taxon>
        <taxon>Fungi</taxon>
        <taxon>Dikarya</taxon>
        <taxon>Ascomycota</taxon>
        <taxon>Pezizomycotina</taxon>
        <taxon>Sordariomycetes</taxon>
        <taxon>Hypocreomycetidae</taxon>
        <taxon>Hypocreales</taxon>
        <taxon>Nectriaceae</taxon>
        <taxon>Fusarium</taxon>
        <taxon>Fusarium solani species complex</taxon>
    </lineage>
</organism>
<comment type="caution">
    <text evidence="1">The sequence shown here is derived from an EMBL/GenBank/DDBJ whole genome shotgun (WGS) entry which is preliminary data.</text>
</comment>
<dbReference type="SUPFAM" id="SSF54427">
    <property type="entry name" value="NTF2-like"/>
    <property type="match status" value="1"/>
</dbReference>
<dbReference type="PANTHER" id="PTHR39401:SF1">
    <property type="entry name" value="SNOAL-LIKE DOMAIN-CONTAINING PROTEIN"/>
    <property type="match status" value="1"/>
</dbReference>
<proteinExistence type="predicted"/>
<name>A0A9P9HJW8_FUSSL</name>
<dbReference type="Gene3D" id="3.10.450.50">
    <property type="match status" value="1"/>
</dbReference>